<dbReference type="Proteomes" id="UP001632038">
    <property type="component" value="Unassembled WGS sequence"/>
</dbReference>
<evidence type="ECO:0000259" key="1">
    <source>
        <dbReference type="Pfam" id="PF08267"/>
    </source>
</evidence>
<sequence>MLGAVPSRYGWIGGEIGFGVYFSMDRGNAFVPAMEMTKWFDTNYHYIVSELVLDVEFSYASHRAVQEYKESKAVSLTRI</sequence>
<evidence type="ECO:0000313" key="3">
    <source>
        <dbReference type="Proteomes" id="UP001632038"/>
    </source>
</evidence>
<dbReference type="Gene3D" id="3.20.20.210">
    <property type="match status" value="1"/>
</dbReference>
<comment type="caution">
    <text evidence="2">The sequence shown here is derived from an EMBL/GenBank/DDBJ whole genome shotgun (WGS) entry which is preliminary data.</text>
</comment>
<feature type="domain" description="Cobalamin-independent methionine synthase MetE N-terminal" evidence="1">
    <location>
        <begin position="1"/>
        <end position="75"/>
    </location>
</feature>
<proteinExistence type="predicted"/>
<reference evidence="3" key="1">
    <citation type="journal article" date="2024" name="IScience">
        <title>Strigolactones Initiate the Formation of Haustorium-like Structures in Castilleja.</title>
        <authorList>
            <person name="Buerger M."/>
            <person name="Peterson D."/>
            <person name="Chory J."/>
        </authorList>
    </citation>
    <scope>NUCLEOTIDE SEQUENCE [LARGE SCALE GENOMIC DNA]</scope>
</reference>
<dbReference type="EMBL" id="JAVIJP010000066">
    <property type="protein sequence ID" value="KAL3620267.1"/>
    <property type="molecule type" value="Genomic_DNA"/>
</dbReference>
<keyword evidence="3" id="KW-1185">Reference proteome</keyword>
<organism evidence="2 3">
    <name type="scientific">Castilleja foliolosa</name>
    <dbReference type="NCBI Taxonomy" id="1961234"/>
    <lineage>
        <taxon>Eukaryota</taxon>
        <taxon>Viridiplantae</taxon>
        <taxon>Streptophyta</taxon>
        <taxon>Embryophyta</taxon>
        <taxon>Tracheophyta</taxon>
        <taxon>Spermatophyta</taxon>
        <taxon>Magnoliopsida</taxon>
        <taxon>eudicotyledons</taxon>
        <taxon>Gunneridae</taxon>
        <taxon>Pentapetalae</taxon>
        <taxon>asterids</taxon>
        <taxon>lamiids</taxon>
        <taxon>Lamiales</taxon>
        <taxon>Orobanchaceae</taxon>
        <taxon>Pedicularideae</taxon>
        <taxon>Castillejinae</taxon>
        <taxon>Castilleja</taxon>
    </lineage>
</organism>
<dbReference type="AlphaFoldDB" id="A0ABD3BU88"/>
<name>A0ABD3BU88_9LAMI</name>
<protein>
    <recommendedName>
        <fullName evidence="1">Cobalamin-independent methionine synthase MetE N-terminal domain-containing protein</fullName>
    </recommendedName>
</protein>
<gene>
    <name evidence="2" type="ORF">CASFOL_035179</name>
</gene>
<evidence type="ECO:0000313" key="2">
    <source>
        <dbReference type="EMBL" id="KAL3620267.1"/>
    </source>
</evidence>
<dbReference type="PANTHER" id="PTHR30519">
    <property type="entry name" value="5-METHYLTETRAHYDROPTEROYLTRIGLUTAMATE--HOMOCYSTEINE METHYLTRANSFERASE"/>
    <property type="match status" value="1"/>
</dbReference>
<dbReference type="SUPFAM" id="SSF51726">
    <property type="entry name" value="UROD/MetE-like"/>
    <property type="match status" value="1"/>
</dbReference>
<accession>A0ABD3BU88</accession>
<dbReference type="InterPro" id="IPR038071">
    <property type="entry name" value="UROD/MetE-like_sf"/>
</dbReference>
<dbReference type="Pfam" id="PF08267">
    <property type="entry name" value="Meth_synt_1"/>
    <property type="match status" value="1"/>
</dbReference>
<dbReference type="InterPro" id="IPR013215">
    <property type="entry name" value="Cbl-indep_Met_Synth_N"/>
</dbReference>